<feature type="compositionally biased region" description="Basic and acidic residues" evidence="2">
    <location>
        <begin position="185"/>
        <end position="202"/>
    </location>
</feature>
<dbReference type="PROSITE" id="PS50086">
    <property type="entry name" value="TBC_RABGAP"/>
    <property type="match status" value="1"/>
</dbReference>
<dbReference type="Proteomes" id="UP000324800">
    <property type="component" value="Unassembled WGS sequence"/>
</dbReference>
<evidence type="ECO:0000313" key="5">
    <source>
        <dbReference type="Proteomes" id="UP000324800"/>
    </source>
</evidence>
<dbReference type="Gene3D" id="1.10.8.270">
    <property type="entry name" value="putative rabgap domain of human tbc1 domain family member 14 like domains"/>
    <property type="match status" value="1"/>
</dbReference>
<feature type="region of interest" description="Disordered" evidence="2">
    <location>
        <begin position="683"/>
        <end position="704"/>
    </location>
</feature>
<evidence type="ECO:0000256" key="2">
    <source>
        <dbReference type="SAM" id="MobiDB-lite"/>
    </source>
</evidence>
<keyword evidence="1" id="KW-0343">GTPase activation</keyword>
<dbReference type="GO" id="GO:0005096">
    <property type="term" value="F:GTPase activator activity"/>
    <property type="evidence" value="ECO:0007669"/>
    <property type="project" value="UniProtKB-KW"/>
</dbReference>
<reference evidence="4 5" key="1">
    <citation type="submission" date="2019-03" db="EMBL/GenBank/DDBJ databases">
        <title>Single cell metagenomics reveals metabolic interactions within the superorganism composed of flagellate Streblomastix strix and complex community of Bacteroidetes bacteria on its surface.</title>
        <authorList>
            <person name="Treitli S.C."/>
            <person name="Kolisko M."/>
            <person name="Husnik F."/>
            <person name="Keeling P."/>
            <person name="Hampl V."/>
        </authorList>
    </citation>
    <scope>NUCLEOTIDE SEQUENCE [LARGE SCALE GENOMIC DNA]</scope>
    <source>
        <strain evidence="4">ST1C</strain>
    </source>
</reference>
<feature type="region of interest" description="Disordered" evidence="2">
    <location>
        <begin position="305"/>
        <end position="343"/>
    </location>
</feature>
<gene>
    <name evidence="4" type="ORF">EZS28_001607</name>
</gene>
<dbReference type="InterPro" id="IPR035969">
    <property type="entry name" value="Rab-GAP_TBC_sf"/>
</dbReference>
<evidence type="ECO:0000256" key="1">
    <source>
        <dbReference type="ARBA" id="ARBA00022468"/>
    </source>
</evidence>
<feature type="domain" description="Rab-GAP TBC" evidence="3">
    <location>
        <begin position="392"/>
        <end position="638"/>
    </location>
</feature>
<dbReference type="InterPro" id="IPR000195">
    <property type="entry name" value="Rab-GAP-TBC_dom"/>
</dbReference>
<protein>
    <recommendedName>
        <fullName evidence="3">Rab-GAP TBC domain-containing protein</fullName>
    </recommendedName>
</protein>
<accession>A0A5J4X6R1</accession>
<proteinExistence type="predicted"/>
<dbReference type="OrthoDB" id="10264062at2759"/>
<dbReference type="Pfam" id="PF00566">
    <property type="entry name" value="RabGAP-TBC"/>
    <property type="match status" value="1"/>
</dbReference>
<sequence length="731" mass="84469">MSQQDGKKGNIIGNLNELELFSGPVKMLVGRRAQPIDGRLCLYIRMSDITFFITWKKGARIESGSQNELQQVAIDVRQIQSLRRIYGNDGLITIKINHMGGIALSEFLFDSVEEFNHFLNQLVGNVQTKKSLQDENLFLLNNNLTEFADLNRDNPEIIAQHQRIEEEERKKHLKKIRQKAKKKKLKEELENSQRNLELDKNPSNEPQQNQYFLRSRSISPPTKWQSKGINNNTSELDLGMSKHGSASPAKNEVQMAALAMSQHNMLQQSQPQQPQKYDWHKRSILQPPMPPPPRKRDLNTSVIRSSKSADMLLQPTPPIRYESPSSSSVSSETSSSLSEYKTKHHRMRRIEISRIRRPKKPMSATRFASFQTESGQIRNWRLFLSNILLSGATPAARAGGVWGFIFGIYPFFYTLTERKMLDQLYIERYMKLQTQASLVADEQQWFNSGIKGAASGWSMIGGPGLGGGMGQINNQIGNADLAENKRRIDIDIVRTDREQEGMANENSFLFLSARNILRAHLIMDQRLGYVQGMNDIASLILHTLAGDEVLSFQTFASLLSSLRGLFMGCGSSIPAVLSLCFRLITAMLPKVAIKLKEIECDGMVAFGELEREWAVDEEEDLKQSERLMAKKERIIEERKKKQEYVLKMKELKMKHDEFRKRVYNWEREGRKIFRQKRKIEKQIRDKQKEEEEEQRWEEEIQNERNRHWQKEQEKMLQTGYFYSNGIIIKPL</sequence>
<dbReference type="AlphaFoldDB" id="A0A5J4X6R1"/>
<dbReference type="PANTHER" id="PTHR22957:SF502">
    <property type="entry name" value="SMALL G PROTEIN SIGNALING MODULATOR 2-RELATED"/>
    <property type="match status" value="1"/>
</dbReference>
<organism evidence="4 5">
    <name type="scientific">Streblomastix strix</name>
    <dbReference type="NCBI Taxonomy" id="222440"/>
    <lineage>
        <taxon>Eukaryota</taxon>
        <taxon>Metamonada</taxon>
        <taxon>Preaxostyla</taxon>
        <taxon>Oxymonadida</taxon>
        <taxon>Streblomastigidae</taxon>
        <taxon>Streblomastix</taxon>
    </lineage>
</organism>
<feature type="compositionally biased region" description="Low complexity" evidence="2">
    <location>
        <begin position="322"/>
        <end position="339"/>
    </location>
</feature>
<evidence type="ECO:0000259" key="3">
    <source>
        <dbReference type="PROSITE" id="PS50086"/>
    </source>
</evidence>
<dbReference type="SUPFAM" id="SSF47923">
    <property type="entry name" value="Ypt/Rab-GAP domain of gyp1p"/>
    <property type="match status" value="1"/>
</dbReference>
<name>A0A5J4X6R1_9EUKA</name>
<dbReference type="EMBL" id="SNRW01000171">
    <property type="protein sequence ID" value="KAA6402868.1"/>
    <property type="molecule type" value="Genomic_DNA"/>
</dbReference>
<dbReference type="PANTHER" id="PTHR22957">
    <property type="entry name" value="TBC1 DOMAIN FAMILY MEMBER GTPASE-ACTIVATING PROTEIN"/>
    <property type="match status" value="1"/>
</dbReference>
<feature type="compositionally biased region" description="Polar residues" evidence="2">
    <location>
        <begin position="203"/>
        <end position="235"/>
    </location>
</feature>
<evidence type="ECO:0000313" key="4">
    <source>
        <dbReference type="EMBL" id="KAA6402868.1"/>
    </source>
</evidence>
<feature type="region of interest" description="Disordered" evidence="2">
    <location>
        <begin position="179"/>
        <end position="249"/>
    </location>
</feature>
<comment type="caution">
    <text evidence="4">The sequence shown here is derived from an EMBL/GenBank/DDBJ whole genome shotgun (WGS) entry which is preliminary data.</text>
</comment>